<keyword evidence="4" id="KW-1185">Reference proteome</keyword>
<dbReference type="GO" id="GO:0009696">
    <property type="term" value="P:salicylic acid metabolic process"/>
    <property type="evidence" value="ECO:0007669"/>
    <property type="project" value="TreeGrafter"/>
</dbReference>
<name>A0A8J5M304_ZINOF</name>
<dbReference type="GO" id="GO:0080031">
    <property type="term" value="F:methyl salicylate esterase activity"/>
    <property type="evidence" value="ECO:0007669"/>
    <property type="project" value="TreeGrafter"/>
</dbReference>
<accession>A0A8J5M304</accession>
<keyword evidence="1" id="KW-0378">Hydrolase</keyword>
<dbReference type="GO" id="GO:0080030">
    <property type="term" value="F:methyl indole-3-acetate esterase activity"/>
    <property type="evidence" value="ECO:0007669"/>
    <property type="project" value="TreeGrafter"/>
</dbReference>
<dbReference type="AlphaFoldDB" id="A0A8J5M304"/>
<evidence type="ECO:0000313" key="4">
    <source>
        <dbReference type="Proteomes" id="UP000734854"/>
    </source>
</evidence>
<reference evidence="3 4" key="1">
    <citation type="submission" date="2020-08" db="EMBL/GenBank/DDBJ databases">
        <title>Plant Genome Project.</title>
        <authorList>
            <person name="Zhang R.-G."/>
        </authorList>
    </citation>
    <scope>NUCLEOTIDE SEQUENCE [LARGE SCALE GENOMIC DNA]</scope>
    <source>
        <tissue evidence="3">Rhizome</tissue>
    </source>
</reference>
<protein>
    <recommendedName>
        <fullName evidence="2">AB hydrolase-1 domain-containing protein</fullName>
    </recommendedName>
</protein>
<evidence type="ECO:0000256" key="1">
    <source>
        <dbReference type="ARBA" id="ARBA00022801"/>
    </source>
</evidence>
<dbReference type="InterPro" id="IPR045889">
    <property type="entry name" value="MES/HNL"/>
</dbReference>
<dbReference type="InterPro" id="IPR000073">
    <property type="entry name" value="AB_hydrolase_1"/>
</dbReference>
<dbReference type="Pfam" id="PF12697">
    <property type="entry name" value="Abhydrolase_6"/>
    <property type="match status" value="1"/>
</dbReference>
<feature type="domain" description="AB hydrolase-1" evidence="2">
    <location>
        <begin position="13"/>
        <end position="128"/>
    </location>
</feature>
<dbReference type="GO" id="GO:0080032">
    <property type="term" value="F:methyl jasmonate esterase activity"/>
    <property type="evidence" value="ECO:0007669"/>
    <property type="project" value="TreeGrafter"/>
</dbReference>
<dbReference type="SUPFAM" id="SSF53474">
    <property type="entry name" value="alpha/beta-Hydrolases"/>
    <property type="match status" value="1"/>
</dbReference>
<gene>
    <name evidence="3" type="ORF">ZIOFF_006649</name>
</gene>
<dbReference type="GO" id="GO:0009694">
    <property type="term" value="P:jasmonic acid metabolic process"/>
    <property type="evidence" value="ECO:0007669"/>
    <property type="project" value="TreeGrafter"/>
</dbReference>
<evidence type="ECO:0000259" key="2">
    <source>
        <dbReference type="Pfam" id="PF12697"/>
    </source>
</evidence>
<dbReference type="EMBL" id="JACMSC010000002">
    <property type="protein sequence ID" value="KAG6532796.1"/>
    <property type="molecule type" value="Genomic_DNA"/>
</dbReference>
<evidence type="ECO:0000313" key="3">
    <source>
        <dbReference type="EMBL" id="KAG6532796.1"/>
    </source>
</evidence>
<sequence>MADAASDHSSRHIVLVHGTCHGAWSWHRVTTRLRSAGHRVTALDLAASGVDERRFADYNQPLVDVLASFPTRVLLVDHSLGGLNVALTTDKFPDKVAAGVFVTALLPDTLHPPSYVYCKVTPLRAHRTLLYSIRSIKFCSDPVKLKLDDPTMPFWLDTRSGDEEKGPLSLLFGPKSDFDGGLDSGRGSGEAFFPVREGFVVDVAALRVRATARWRRCSSCVREGRGAAGILPAVDDLEFPGGGGEGDGG</sequence>
<organism evidence="3 4">
    <name type="scientific">Zingiber officinale</name>
    <name type="common">Ginger</name>
    <name type="synonym">Amomum zingiber</name>
    <dbReference type="NCBI Taxonomy" id="94328"/>
    <lineage>
        <taxon>Eukaryota</taxon>
        <taxon>Viridiplantae</taxon>
        <taxon>Streptophyta</taxon>
        <taxon>Embryophyta</taxon>
        <taxon>Tracheophyta</taxon>
        <taxon>Spermatophyta</taxon>
        <taxon>Magnoliopsida</taxon>
        <taxon>Liliopsida</taxon>
        <taxon>Zingiberales</taxon>
        <taxon>Zingiberaceae</taxon>
        <taxon>Zingiber</taxon>
    </lineage>
</organism>
<dbReference type="PANTHER" id="PTHR10992:SF1083">
    <property type="entry name" value="METHYLESTERASE 1"/>
    <property type="match status" value="1"/>
</dbReference>
<comment type="caution">
    <text evidence="3">The sequence shown here is derived from an EMBL/GenBank/DDBJ whole genome shotgun (WGS) entry which is preliminary data.</text>
</comment>
<dbReference type="Gene3D" id="3.40.50.1820">
    <property type="entry name" value="alpha/beta hydrolase"/>
    <property type="match status" value="1"/>
</dbReference>
<dbReference type="InterPro" id="IPR029058">
    <property type="entry name" value="AB_hydrolase_fold"/>
</dbReference>
<dbReference type="PANTHER" id="PTHR10992">
    <property type="entry name" value="METHYLESTERASE FAMILY MEMBER"/>
    <property type="match status" value="1"/>
</dbReference>
<dbReference type="Proteomes" id="UP000734854">
    <property type="component" value="Unassembled WGS sequence"/>
</dbReference>
<proteinExistence type="predicted"/>